<dbReference type="EMBL" id="RSED01000016">
    <property type="protein sequence ID" value="RRS03009.1"/>
    <property type="molecule type" value="Genomic_DNA"/>
</dbReference>
<dbReference type="RefSeq" id="WP_125244645.1">
    <property type="nucleotide sequence ID" value="NZ_RSED01000016.1"/>
</dbReference>
<feature type="region of interest" description="Disordered" evidence="1">
    <location>
        <begin position="66"/>
        <end position="204"/>
    </location>
</feature>
<evidence type="ECO:0000313" key="3">
    <source>
        <dbReference type="EMBL" id="RRS03009.1"/>
    </source>
</evidence>
<proteinExistence type="predicted"/>
<dbReference type="GO" id="GO:0015627">
    <property type="term" value="C:type II protein secretion system complex"/>
    <property type="evidence" value="ECO:0007669"/>
    <property type="project" value="InterPro"/>
</dbReference>
<dbReference type="OrthoDB" id="5432325at2"/>
<accession>A0A3R8S071</accession>
<comment type="caution">
    <text evidence="3">The sequence shown here is derived from an EMBL/GenBank/DDBJ whole genome shotgun (WGS) entry which is preliminary data.</text>
</comment>
<evidence type="ECO:0000256" key="1">
    <source>
        <dbReference type="SAM" id="MobiDB-lite"/>
    </source>
</evidence>
<name>A0A3R8S071_9BURK</name>
<protein>
    <recommendedName>
        <fullName evidence="2">Type II secretion system protein GspB C-terminal domain-containing protein</fullName>
    </recommendedName>
</protein>
<evidence type="ECO:0000313" key="4">
    <source>
        <dbReference type="Proteomes" id="UP000269265"/>
    </source>
</evidence>
<sequence length="282" mass="29817">MSYILDALKRADAERERGAVPGLHAQPAAMALPDDGARRPLPPWAWGVGGLVVALAGMLAWSLWSGSETPPPGEAPQMAQGGPGAWNPSEQGATPQAHRASGAWPGPQGGMRPMHEGGPALGGPSMAPTTEGSAGQRPHRPGMHEPRTEQGGAPTGTDRRQAMAQHDPASAGQMRPARPNREADTVAAPSPSAPTSTTQVPTAEASTRVYALHELPDHVRRSLPQLVIGGAMYSDNPGSRMLVINSQLFHEGDKLGPDLTLEEIKLKSAVLRYRNWRYGVTY</sequence>
<feature type="domain" description="Type II secretion system protein GspB C-terminal" evidence="2">
    <location>
        <begin position="223"/>
        <end position="280"/>
    </location>
</feature>
<keyword evidence="4" id="KW-1185">Reference proteome</keyword>
<dbReference type="InterPro" id="IPR032389">
    <property type="entry name" value="GspB_C"/>
</dbReference>
<dbReference type="Pfam" id="PF16537">
    <property type="entry name" value="T2SSB"/>
    <property type="match status" value="1"/>
</dbReference>
<reference evidence="3 4" key="1">
    <citation type="submission" date="2018-12" db="EMBL/GenBank/DDBJ databases">
        <title>The whole draft genome of Aquabacterium sp. SJQ9.</title>
        <authorList>
            <person name="Sun L."/>
            <person name="Gao X."/>
            <person name="Chen W."/>
            <person name="Huang K."/>
        </authorList>
    </citation>
    <scope>NUCLEOTIDE SEQUENCE [LARGE SCALE GENOMIC DNA]</scope>
    <source>
        <strain evidence="3 4">SJQ9</strain>
    </source>
</reference>
<organism evidence="3 4">
    <name type="scientific">Aquabacterium soli</name>
    <dbReference type="NCBI Taxonomy" id="2493092"/>
    <lineage>
        <taxon>Bacteria</taxon>
        <taxon>Pseudomonadati</taxon>
        <taxon>Pseudomonadota</taxon>
        <taxon>Betaproteobacteria</taxon>
        <taxon>Burkholderiales</taxon>
        <taxon>Aquabacterium</taxon>
    </lineage>
</organism>
<feature type="compositionally biased region" description="Low complexity" evidence="1">
    <location>
        <begin position="185"/>
        <end position="203"/>
    </location>
</feature>
<evidence type="ECO:0000259" key="2">
    <source>
        <dbReference type="Pfam" id="PF16537"/>
    </source>
</evidence>
<gene>
    <name evidence="3" type="ORF">EIP75_17875</name>
</gene>
<dbReference type="Proteomes" id="UP000269265">
    <property type="component" value="Unassembled WGS sequence"/>
</dbReference>
<dbReference type="AlphaFoldDB" id="A0A3R8S071"/>